<reference evidence="3" key="2">
    <citation type="submission" date="2020-09" db="EMBL/GenBank/DDBJ databases">
        <authorList>
            <person name="Sun Q."/>
            <person name="Ohkuma M."/>
        </authorList>
    </citation>
    <scope>NUCLEOTIDE SEQUENCE</scope>
    <source>
        <strain evidence="3">JCM 4391</strain>
    </source>
</reference>
<feature type="compositionally biased region" description="Basic residues" evidence="2">
    <location>
        <begin position="25"/>
        <end position="35"/>
    </location>
</feature>
<protein>
    <recommendedName>
        <fullName evidence="1">UPF0434 protein GCM10010274_21800</fullName>
    </recommendedName>
</protein>
<dbReference type="PANTHER" id="PTHR33505:SF4">
    <property type="entry name" value="PROTEIN PREY, MITOCHONDRIAL"/>
    <property type="match status" value="1"/>
</dbReference>
<dbReference type="Proteomes" id="UP000636661">
    <property type="component" value="Unassembled WGS sequence"/>
</dbReference>
<feature type="compositionally biased region" description="Basic and acidic residues" evidence="2">
    <location>
        <begin position="36"/>
        <end position="52"/>
    </location>
</feature>
<dbReference type="PANTHER" id="PTHR33505">
    <property type="entry name" value="ZGC:162634"/>
    <property type="match status" value="1"/>
</dbReference>
<dbReference type="Gene3D" id="2.20.25.10">
    <property type="match status" value="1"/>
</dbReference>
<evidence type="ECO:0000256" key="1">
    <source>
        <dbReference type="HAMAP-Rule" id="MF_01187"/>
    </source>
</evidence>
<dbReference type="InterPro" id="IPR005651">
    <property type="entry name" value="Trm112-like"/>
</dbReference>
<dbReference type="SUPFAM" id="SSF158997">
    <property type="entry name" value="Trm112p-like"/>
    <property type="match status" value="1"/>
</dbReference>
<feature type="region of interest" description="Disordered" evidence="2">
    <location>
        <begin position="1"/>
        <end position="59"/>
    </location>
</feature>
<dbReference type="Pfam" id="PF03966">
    <property type="entry name" value="Trm112p"/>
    <property type="match status" value="1"/>
</dbReference>
<name>A0A918HVN3_9ACTN</name>
<dbReference type="EMBL" id="BMTP01000004">
    <property type="protein sequence ID" value="GGU34167.1"/>
    <property type="molecule type" value="Genomic_DNA"/>
</dbReference>
<evidence type="ECO:0000313" key="4">
    <source>
        <dbReference type="Proteomes" id="UP000636661"/>
    </source>
</evidence>
<dbReference type="AlphaFoldDB" id="A0A918HVN3"/>
<proteinExistence type="inferred from homology"/>
<gene>
    <name evidence="3" type="ORF">GCM10010274_21800</name>
</gene>
<organism evidence="3 4">
    <name type="scientific">Streptomyces lavendofoliae</name>
    <dbReference type="NCBI Taxonomy" id="67314"/>
    <lineage>
        <taxon>Bacteria</taxon>
        <taxon>Bacillati</taxon>
        <taxon>Actinomycetota</taxon>
        <taxon>Actinomycetes</taxon>
        <taxon>Kitasatosporales</taxon>
        <taxon>Streptomycetaceae</taxon>
        <taxon>Streptomyces</taxon>
    </lineage>
</organism>
<dbReference type="HAMAP" id="MF_01187">
    <property type="entry name" value="UPF0434"/>
    <property type="match status" value="1"/>
</dbReference>
<dbReference type="GO" id="GO:0005829">
    <property type="term" value="C:cytosol"/>
    <property type="evidence" value="ECO:0007669"/>
    <property type="project" value="TreeGrafter"/>
</dbReference>
<keyword evidence="4" id="KW-1185">Reference proteome</keyword>
<comment type="caution">
    <text evidence="3">The sequence shown here is derived from an EMBL/GenBank/DDBJ whole genome shotgun (WGS) entry which is preliminary data.</text>
</comment>
<reference evidence="3" key="1">
    <citation type="journal article" date="2014" name="Int. J. Syst. Evol. Microbiol.">
        <title>Complete genome sequence of Corynebacterium casei LMG S-19264T (=DSM 44701T), isolated from a smear-ripened cheese.</title>
        <authorList>
            <consortium name="US DOE Joint Genome Institute (JGI-PGF)"/>
            <person name="Walter F."/>
            <person name="Albersmeier A."/>
            <person name="Kalinowski J."/>
            <person name="Ruckert C."/>
        </authorList>
    </citation>
    <scope>NUCLEOTIDE SEQUENCE</scope>
    <source>
        <strain evidence="3">JCM 4391</strain>
    </source>
</reference>
<accession>A0A918HVN3</accession>
<sequence>MARSAPPYGSPSTTPYDRTAGDRTTHHRMTHHRTTHDRPQDPVHRDRPHPPEGTHPMPLEAGLLEILACPACHAPLNDRTAAETPELICTGDDCGLAYPVRDGIPVLLVDEARRPA</sequence>
<evidence type="ECO:0000256" key="2">
    <source>
        <dbReference type="SAM" id="MobiDB-lite"/>
    </source>
</evidence>
<comment type="similarity">
    <text evidence="1">Belongs to the UPF0434 family.</text>
</comment>
<evidence type="ECO:0000313" key="3">
    <source>
        <dbReference type="EMBL" id="GGU34167.1"/>
    </source>
</evidence>